<dbReference type="RefSeq" id="WP_260423224.1">
    <property type="nucleotide sequence ID" value="NZ_JACHJD010000032.1"/>
</dbReference>
<evidence type="ECO:0000313" key="1">
    <source>
        <dbReference type="EMBL" id="MBB5109591.1"/>
    </source>
</evidence>
<dbReference type="EMBL" id="JACHJD010000032">
    <property type="protein sequence ID" value="MBB5109591.1"/>
    <property type="molecule type" value="Genomic_DNA"/>
</dbReference>
<evidence type="ECO:0008006" key="3">
    <source>
        <dbReference type="Google" id="ProtNLM"/>
    </source>
</evidence>
<name>A0A7W8B3D9_STRST</name>
<organism evidence="1 2">
    <name type="scientific">Streptomyces spectabilis</name>
    <dbReference type="NCBI Taxonomy" id="68270"/>
    <lineage>
        <taxon>Bacteria</taxon>
        <taxon>Bacillati</taxon>
        <taxon>Actinomycetota</taxon>
        <taxon>Actinomycetes</taxon>
        <taxon>Kitasatosporales</taxon>
        <taxon>Streptomycetaceae</taxon>
        <taxon>Streptomyces</taxon>
    </lineage>
</organism>
<accession>A0A7W8B3D9</accession>
<comment type="caution">
    <text evidence="1">The sequence shown here is derived from an EMBL/GenBank/DDBJ whole genome shotgun (WGS) entry which is preliminary data.</text>
</comment>
<keyword evidence="2" id="KW-1185">Reference proteome</keyword>
<gene>
    <name evidence="1" type="ORF">FHS40_008719</name>
</gene>
<protein>
    <recommendedName>
        <fullName evidence="3">Integrase</fullName>
    </recommendedName>
</protein>
<dbReference type="AlphaFoldDB" id="A0A7W8B3D9"/>
<dbReference type="Proteomes" id="UP000549009">
    <property type="component" value="Unassembled WGS sequence"/>
</dbReference>
<sequence length="669" mass="74197">MTWDFTEVVNPRWRLVAKEVTLAYWAPTHAAVVQLARAYRTPRALATCTRLKHLLFEWLNWLSDQGVLSLREVTQDHCQRFLALRSVVRDKHGRRLREASVSHKRAVVTAVMDLAFYGDLFTTDRYDPGFQPWGFAPPSVVAGWKKPGENKTPPVPDTILQPLLGACLYIVDTLGPHVVSLLRQVEARRPRTAPTVRRRPTFADMARALEEHRSGGEPLVELVETQVRQRLTAGWHPDDPLLRVSFQQLASRVGCREFRPPWITENLRGLTEETLNAVGLAKPWGRAAPTVPRADTQTPVPWTEPLHTREVLYLVAMVRHAALTVTGAVSGMRNSELSELLVGCRRSVEISPGLVRRSLASKIIKGQALGGLDDEWVVLEEVHRAVALAEELHRGGTVSLFGRVSYHSGYVSSLRPWVNGPAGRRLGLAPITDGQVNLRMLRRTFAMELAYRPNGMLAAKIALKHLSVVTTEGYTARPGGAQAKLLAEVNEHEQDRNLALALAEFRNYQQGIMPSGPGARELINFFEHVDGEIARQPAASPRVRASDQDLRNLLAKRAGTLHLGAANYCWFADPGKALCLKLAGTPNASRPLAGMCDSARCPQATHHPCHRTVWAETVDQNKVLIGSISRSRKGERVRLQAELDRAQRVLDEIDAAAGTASPEEHNADH</sequence>
<evidence type="ECO:0000313" key="2">
    <source>
        <dbReference type="Proteomes" id="UP000549009"/>
    </source>
</evidence>
<reference evidence="1 2" key="1">
    <citation type="submission" date="2020-08" db="EMBL/GenBank/DDBJ databases">
        <title>Genomic Encyclopedia of Type Strains, Phase III (KMG-III): the genomes of soil and plant-associated and newly described type strains.</title>
        <authorList>
            <person name="Whitman W."/>
        </authorList>
    </citation>
    <scope>NUCLEOTIDE SEQUENCE [LARGE SCALE GENOMIC DNA]</scope>
    <source>
        <strain evidence="1 2">CECT 3146</strain>
    </source>
</reference>
<proteinExistence type="predicted"/>